<keyword evidence="13" id="KW-0234">DNA repair</keyword>
<dbReference type="GO" id="GO:0016787">
    <property type="term" value="F:hydrolase activity"/>
    <property type="evidence" value="ECO:0007669"/>
    <property type="project" value="UniProtKB-KW"/>
</dbReference>
<dbReference type="Proteomes" id="UP001199919">
    <property type="component" value="Unassembled WGS sequence"/>
</dbReference>
<evidence type="ECO:0000256" key="4">
    <source>
        <dbReference type="ARBA" id="ARBA00022737"/>
    </source>
</evidence>
<evidence type="ECO:0000256" key="15">
    <source>
        <dbReference type="ARBA" id="ARBA00039316"/>
    </source>
</evidence>
<evidence type="ECO:0000256" key="5">
    <source>
        <dbReference type="ARBA" id="ARBA00022741"/>
    </source>
</evidence>
<feature type="domain" description="ABC transporter" evidence="17">
    <location>
        <begin position="619"/>
        <end position="951"/>
    </location>
</feature>
<dbReference type="PANTHER" id="PTHR43152">
    <property type="entry name" value="UVRABC SYSTEM PROTEIN A"/>
    <property type="match status" value="1"/>
</dbReference>
<evidence type="ECO:0000259" key="17">
    <source>
        <dbReference type="PROSITE" id="PS50893"/>
    </source>
</evidence>
<dbReference type="Gene3D" id="1.20.1580.10">
    <property type="entry name" value="ABC transporter ATPase like domain"/>
    <property type="match status" value="2"/>
</dbReference>
<dbReference type="InterPro" id="IPR041552">
    <property type="entry name" value="UvrA_DNA-bd"/>
</dbReference>
<keyword evidence="11" id="KW-0267">Excision nuclease</keyword>
<dbReference type="Gene3D" id="1.10.8.280">
    <property type="entry name" value="ABC transporter ATPase domain-like"/>
    <property type="match status" value="1"/>
</dbReference>
<evidence type="ECO:0000256" key="7">
    <source>
        <dbReference type="ARBA" id="ARBA00022769"/>
    </source>
</evidence>
<dbReference type="InterPro" id="IPR017871">
    <property type="entry name" value="ABC_transporter-like_CS"/>
</dbReference>
<evidence type="ECO:0000256" key="2">
    <source>
        <dbReference type="ARBA" id="ARBA00022490"/>
    </source>
</evidence>
<dbReference type="PROSITE" id="PS00211">
    <property type="entry name" value="ABC_TRANSPORTER_1"/>
    <property type="match status" value="2"/>
</dbReference>
<dbReference type="NCBIfam" id="NF001503">
    <property type="entry name" value="PRK00349.1"/>
    <property type="match status" value="1"/>
</dbReference>
<comment type="similarity">
    <text evidence="14">Belongs to the ABC transporter superfamily. UvrA family.</text>
</comment>
<keyword evidence="10" id="KW-0067">ATP-binding</keyword>
<evidence type="ECO:0000256" key="8">
    <source>
        <dbReference type="ARBA" id="ARBA00022771"/>
    </source>
</evidence>
<dbReference type="Pfam" id="PF17760">
    <property type="entry name" value="UvrA_inter"/>
    <property type="match status" value="1"/>
</dbReference>
<keyword evidence="6" id="KW-0227">DNA damage</keyword>
<proteinExistence type="inferred from homology"/>
<dbReference type="Pfam" id="PF17755">
    <property type="entry name" value="UvrA_DNA-bind"/>
    <property type="match status" value="1"/>
</dbReference>
<evidence type="ECO:0000313" key="18">
    <source>
        <dbReference type="EMBL" id="MCD8742463.1"/>
    </source>
</evidence>
<dbReference type="Gene3D" id="3.30.1490.20">
    <property type="entry name" value="ATP-grasp fold, A domain"/>
    <property type="match status" value="1"/>
</dbReference>
<dbReference type="InterPro" id="IPR041102">
    <property type="entry name" value="UvrA_inter"/>
</dbReference>
<keyword evidence="19" id="KW-1185">Reference proteome</keyword>
<keyword evidence="7" id="KW-0228">DNA excision</keyword>
<evidence type="ECO:0000256" key="10">
    <source>
        <dbReference type="ARBA" id="ARBA00022840"/>
    </source>
</evidence>
<keyword evidence="8" id="KW-0863">Zinc-finger</keyword>
<dbReference type="InterPro" id="IPR013815">
    <property type="entry name" value="ATP_grasp_subdomain_1"/>
</dbReference>
<dbReference type="NCBIfam" id="TIGR00630">
    <property type="entry name" value="uvra"/>
    <property type="match status" value="1"/>
</dbReference>
<sequence>MINEAEKDAQQNIIIKGARVHNLKNIDVAIPKNKLVVVTGMSGSGKSSLAFDTLYAEGQRRYVESLSSYARQFLGRMNKPDVDYIKGIAPAIAIEQKVITSNPRSTVGTSTEIYDYLKLLFSRIGKTYSPVSGQIVKKDSVTDVINFIMALADDTQVTILAPLHPHNNRSLKEELAVLLQKGFVRVEYNGKLARIEALLEDESIAADKEIDAKPKKSKAKKEEPEPATFEVRIVIDRVTKNAEEETVSRLGDSIQTAFFEGKGDCFVRWQQPDEDAEQERFFCDRFELDGMRFEEPSPNFFSFNNPYGACKKCEGYGKVIGIDEDLVIPDKSKTVYEGAIAPWRGEKMREWNDRLVKSAIKFDFPIHRQYNQLTPEQQQLLWKGNSYFQGLDAFFKELEEQTYKIQYRVLLSRYRGKTTCPECKGSRLRQDASYVKIDGKSITDIVLMPLDTAYDFFKNLKLSEHDETIGRRLLTEITNRLNFLNDVGLSYLTLNRLSNTLSGGESQRINLATSLGSSLVGSVYVLDEPSIGLHPRDTNRLIGVLKSLRDVGNTVLVVEHEEEVMKAADHIIDIGPEAGTHGGNLVFSGNYGEIIKDEKSLTGKYLSGREEIAIPAHRRKWNDYITIKGARENNLKHVTAKFPLGVLTVVTGVSGSGKTSLVKRILHPALQKTLGNYSGEQTGAYDAIEGDYNKIEQIELVDQNPIGRSSRSNPVTYVKAWDEIRNLYAAQPAAKAGGLKPSAFSFNVEGGRCDVCQGEGEVKIEMQFMADIFLTCEACNGNRFKQHILDVTYNEKNVAEVLNLTIDEALEFFAKETKIINKIKPLVDVGLGYVQLGQSSNTLSGGEAQRIKLASFLVKGNNTNKTLFIFDEPTTGLHFADIKKLLKSFDALLEHGNTIIVIEHNMDVIKCADWVIDIGPEGGNRGGNVVFEGLPEDLVKEKNSYTGEYLKERF</sequence>
<evidence type="ECO:0000256" key="6">
    <source>
        <dbReference type="ARBA" id="ARBA00022763"/>
    </source>
</evidence>
<accession>A0ABS8U9K5</accession>
<evidence type="ECO:0000256" key="1">
    <source>
        <dbReference type="ARBA" id="ARBA00004496"/>
    </source>
</evidence>
<dbReference type="InterPro" id="IPR027417">
    <property type="entry name" value="P-loop_NTPase"/>
</dbReference>
<dbReference type="PANTHER" id="PTHR43152:SF3">
    <property type="entry name" value="UVRABC SYSTEM PROTEIN A"/>
    <property type="match status" value="1"/>
</dbReference>
<evidence type="ECO:0000256" key="13">
    <source>
        <dbReference type="ARBA" id="ARBA00023204"/>
    </source>
</evidence>
<dbReference type="InterPro" id="IPR004602">
    <property type="entry name" value="UvrA"/>
</dbReference>
<evidence type="ECO:0000256" key="14">
    <source>
        <dbReference type="ARBA" id="ARBA00038000"/>
    </source>
</evidence>
<evidence type="ECO:0000256" key="9">
    <source>
        <dbReference type="ARBA" id="ARBA00022833"/>
    </source>
</evidence>
<feature type="domain" description="ABC transporter" evidence="17">
    <location>
        <begin position="267"/>
        <end position="607"/>
    </location>
</feature>
<dbReference type="RefSeq" id="WP_232179017.1">
    <property type="nucleotide sequence ID" value="NZ_JAJPWV010000006.1"/>
</dbReference>
<evidence type="ECO:0000256" key="11">
    <source>
        <dbReference type="ARBA" id="ARBA00022881"/>
    </source>
</evidence>
<protein>
    <recommendedName>
        <fullName evidence="15">UvrABC system protein A</fullName>
    </recommendedName>
    <alternativeName>
        <fullName evidence="16">Excinuclease ABC subunit A</fullName>
    </alternativeName>
</protein>
<organism evidence="18 19">
    <name type="scientific">Mucilaginibacter roseus</name>
    <dbReference type="NCBI Taxonomy" id="1528868"/>
    <lineage>
        <taxon>Bacteria</taxon>
        <taxon>Pseudomonadati</taxon>
        <taxon>Bacteroidota</taxon>
        <taxon>Sphingobacteriia</taxon>
        <taxon>Sphingobacteriales</taxon>
        <taxon>Sphingobacteriaceae</taxon>
        <taxon>Mucilaginibacter</taxon>
    </lineage>
</organism>
<reference evidence="18 19" key="1">
    <citation type="submission" date="2021-12" db="EMBL/GenBank/DDBJ databases">
        <title>Mucilaginibacter roseus genome.</title>
        <authorList>
            <person name="Ferreira J.R."/>
            <person name="Newman J.D."/>
        </authorList>
    </citation>
    <scope>NUCLEOTIDE SEQUENCE [LARGE SCALE GENOMIC DNA]</scope>
    <source>
        <strain evidence="18 19">LMG 28454</strain>
    </source>
</reference>
<dbReference type="SUPFAM" id="SSF52540">
    <property type="entry name" value="P-loop containing nucleoside triphosphate hydrolases"/>
    <property type="match status" value="2"/>
</dbReference>
<gene>
    <name evidence="18" type="primary">uvrA</name>
    <name evidence="18" type="ORF">LT679_17770</name>
</gene>
<dbReference type="Gene3D" id="3.40.50.300">
    <property type="entry name" value="P-loop containing nucleotide triphosphate hydrolases"/>
    <property type="match status" value="2"/>
</dbReference>
<evidence type="ECO:0000313" key="19">
    <source>
        <dbReference type="Proteomes" id="UP001199919"/>
    </source>
</evidence>
<dbReference type="PROSITE" id="PS50893">
    <property type="entry name" value="ABC_TRANSPORTER_2"/>
    <property type="match status" value="2"/>
</dbReference>
<comment type="subcellular location">
    <subcellularLocation>
        <location evidence="1">Cytoplasm</location>
    </subcellularLocation>
</comment>
<evidence type="ECO:0000256" key="16">
    <source>
        <dbReference type="ARBA" id="ARBA00042156"/>
    </source>
</evidence>
<evidence type="ECO:0000256" key="12">
    <source>
        <dbReference type="ARBA" id="ARBA00023125"/>
    </source>
</evidence>
<dbReference type="InterPro" id="IPR003439">
    <property type="entry name" value="ABC_transporter-like_ATP-bd"/>
</dbReference>
<keyword evidence="12" id="KW-0238">DNA-binding</keyword>
<dbReference type="EMBL" id="JAJPWV010000006">
    <property type="protein sequence ID" value="MCD8742463.1"/>
    <property type="molecule type" value="Genomic_DNA"/>
</dbReference>
<keyword evidence="4" id="KW-0677">Repeat</keyword>
<keyword evidence="3" id="KW-0479">Metal-binding</keyword>
<evidence type="ECO:0000256" key="3">
    <source>
        <dbReference type="ARBA" id="ARBA00022723"/>
    </source>
</evidence>
<name>A0ABS8U9K5_9SPHI</name>
<keyword evidence="5" id="KW-0547">Nucleotide-binding</keyword>
<comment type="caution">
    <text evidence="18">The sequence shown here is derived from an EMBL/GenBank/DDBJ whole genome shotgun (WGS) entry which is preliminary data.</text>
</comment>
<keyword evidence="18" id="KW-0378">Hydrolase</keyword>
<keyword evidence="2" id="KW-0963">Cytoplasm</keyword>
<keyword evidence="9" id="KW-0862">Zinc</keyword>